<proteinExistence type="predicted"/>
<protein>
    <submittedName>
        <fullName evidence="2">Uncharacterized protein</fullName>
    </submittedName>
</protein>
<dbReference type="Proteomes" id="UP000279259">
    <property type="component" value="Unassembled WGS sequence"/>
</dbReference>
<name>A0A427YH73_9TREE</name>
<reference evidence="2 3" key="1">
    <citation type="submission" date="2018-11" db="EMBL/GenBank/DDBJ databases">
        <title>Genome sequence of Saitozyma podzolica DSM 27192.</title>
        <authorList>
            <person name="Aliyu H."/>
            <person name="Gorte O."/>
            <person name="Ochsenreither K."/>
        </authorList>
    </citation>
    <scope>NUCLEOTIDE SEQUENCE [LARGE SCALE GENOMIC DNA]</scope>
    <source>
        <strain evidence="2 3">DSM 27192</strain>
    </source>
</reference>
<keyword evidence="3" id="KW-1185">Reference proteome</keyword>
<feature type="region of interest" description="Disordered" evidence="1">
    <location>
        <begin position="133"/>
        <end position="174"/>
    </location>
</feature>
<organism evidence="2 3">
    <name type="scientific">Saitozyma podzolica</name>
    <dbReference type="NCBI Taxonomy" id="1890683"/>
    <lineage>
        <taxon>Eukaryota</taxon>
        <taxon>Fungi</taxon>
        <taxon>Dikarya</taxon>
        <taxon>Basidiomycota</taxon>
        <taxon>Agaricomycotina</taxon>
        <taxon>Tremellomycetes</taxon>
        <taxon>Tremellales</taxon>
        <taxon>Trimorphomycetaceae</taxon>
        <taxon>Saitozyma</taxon>
    </lineage>
</organism>
<comment type="caution">
    <text evidence="2">The sequence shown here is derived from an EMBL/GenBank/DDBJ whole genome shotgun (WGS) entry which is preliminary data.</text>
</comment>
<evidence type="ECO:0000256" key="1">
    <source>
        <dbReference type="SAM" id="MobiDB-lite"/>
    </source>
</evidence>
<evidence type="ECO:0000313" key="3">
    <source>
        <dbReference type="Proteomes" id="UP000279259"/>
    </source>
</evidence>
<dbReference type="EMBL" id="RSCD01000010">
    <property type="protein sequence ID" value="RSH90420.1"/>
    <property type="molecule type" value="Genomic_DNA"/>
</dbReference>
<sequence length="174" mass="19714">MPRTVFSMVPGEVDPRAVRGKVFFFERVHWRNTEEARRRKHLTEVVKRAGATVRHGWNDMETAQPNTHFRWTYFTQMELGIHLFICDVQIAVFKTLRLNVPPCLSLSDREMREVLAKNTPITAQLHRAARKFTLAGREPSAPTQSGGGGDSTPKEGQAGSAEDSFQAVMLYRST</sequence>
<gene>
    <name evidence="2" type="ORF">EHS25_001025</name>
</gene>
<accession>A0A427YH73</accession>
<evidence type="ECO:0000313" key="2">
    <source>
        <dbReference type="EMBL" id="RSH90420.1"/>
    </source>
</evidence>
<dbReference type="AlphaFoldDB" id="A0A427YH73"/>